<dbReference type="PANTHER" id="PTHR46740">
    <property type="entry name" value="PROTEIN DYAD"/>
    <property type="match status" value="1"/>
</dbReference>
<sequence>MANDHVCVETMFVKRYPFRGSSSSAGKHSSPPPPTVNVAHLRVGSYYEVDHSVQRMNRSNASLLPVLDVVSSELAGDLLYRRVAPHQVSMSRRNSWVSGNDDINLSRPQGNCLSELKSGGMIKWGKRMRVRYQSRHKEEEDGGNETEASDYAARKRKKLVESSTRRLPQKKNNKEAQIVVYKRRSPNQFIDRWSTERYKRAEKNMLKVMKDKYAVFGNPILRPELRLEARKLIGDTGLLDHLLKHMAGKVAPGGQDRFMRKHNADGAMEYWLESSDLVHIRKEAGVNDPFLTPPPGWKLGDSPTQDPICAGEIRDIRGELDILKRRELEKLASKKDEELAMMMNTPISCVTSQNVDHDNMMPLANEIYTDLLKKKDKIKDQLVTIAEALHKMEEDMGCLRRTVDGNCPRKPDSTEMPLLLEDSPIMKTLEGEVNRENQIKELPQKGRRDERPLLSLKNNTGFRICRPVASFSWPNLPALAAATDNDEIASLPSHHRLSPSLTCPVKPLAAKRPLVLPFPFTATPQDQAPTDLFNL</sequence>
<feature type="region of interest" description="Disordered" evidence="1">
    <location>
        <begin position="134"/>
        <end position="173"/>
    </location>
</feature>
<feature type="domain" description="PTC1-like winged helix-turn-helix" evidence="2">
    <location>
        <begin position="192"/>
        <end position="274"/>
    </location>
</feature>
<dbReference type="InterPro" id="IPR044221">
    <property type="entry name" value="DYAD/AMEIOTIC1"/>
</dbReference>
<proteinExistence type="predicted"/>
<protein>
    <recommendedName>
        <fullName evidence="2">PTC1-like winged helix-turn-helix domain-containing protein</fullName>
    </recommendedName>
</protein>
<evidence type="ECO:0000313" key="3">
    <source>
        <dbReference type="EMBL" id="CAG7909646.1"/>
    </source>
</evidence>
<dbReference type="Pfam" id="PF25874">
    <property type="entry name" value="WHD_plant_repro"/>
    <property type="match status" value="1"/>
</dbReference>
<evidence type="ECO:0000313" key="4">
    <source>
        <dbReference type="Proteomes" id="UP000694005"/>
    </source>
</evidence>
<dbReference type="Gramene" id="A10p08920.2_BraZ1">
    <property type="protein sequence ID" value="A10p08920.2_BraZ1.CDS"/>
    <property type="gene ID" value="A10g08920.2_BraZ1"/>
</dbReference>
<dbReference type="GO" id="GO:0051177">
    <property type="term" value="P:meiotic sister chromatid cohesion"/>
    <property type="evidence" value="ECO:0007669"/>
    <property type="project" value="InterPro"/>
</dbReference>
<dbReference type="EMBL" id="LS974626">
    <property type="protein sequence ID" value="CAG7909646.1"/>
    <property type="molecule type" value="Genomic_DNA"/>
</dbReference>
<dbReference type="Proteomes" id="UP000694005">
    <property type="component" value="Chromosome A10"/>
</dbReference>
<dbReference type="PANTHER" id="PTHR46740:SF2">
    <property type="entry name" value="PROTEIN DYAD"/>
    <property type="match status" value="1"/>
</dbReference>
<accession>A0A8D9I140</accession>
<evidence type="ECO:0000259" key="2">
    <source>
        <dbReference type="Pfam" id="PF25874"/>
    </source>
</evidence>
<dbReference type="AlphaFoldDB" id="A0A8D9I140"/>
<dbReference type="InterPro" id="IPR059080">
    <property type="entry name" value="WHD_PTC1"/>
</dbReference>
<reference evidence="3 4" key="1">
    <citation type="submission" date="2021-07" db="EMBL/GenBank/DDBJ databases">
        <authorList>
            <consortium name="Genoscope - CEA"/>
            <person name="William W."/>
        </authorList>
    </citation>
    <scope>NUCLEOTIDE SEQUENCE [LARGE SCALE GENOMIC DNA]</scope>
</reference>
<evidence type="ECO:0000256" key="1">
    <source>
        <dbReference type="SAM" id="MobiDB-lite"/>
    </source>
</evidence>
<name>A0A8D9I140_BRACM</name>
<gene>
    <name evidence="3" type="ORF">BRAPAZ1V2_A10P08920.2</name>
</gene>
<dbReference type="GO" id="GO:0007131">
    <property type="term" value="P:reciprocal meiotic recombination"/>
    <property type="evidence" value="ECO:0007669"/>
    <property type="project" value="InterPro"/>
</dbReference>
<organism evidence="3 4">
    <name type="scientific">Brassica campestris</name>
    <name type="common">Field mustard</name>
    <dbReference type="NCBI Taxonomy" id="3711"/>
    <lineage>
        <taxon>Eukaryota</taxon>
        <taxon>Viridiplantae</taxon>
        <taxon>Streptophyta</taxon>
        <taxon>Embryophyta</taxon>
        <taxon>Tracheophyta</taxon>
        <taxon>Spermatophyta</taxon>
        <taxon>Magnoliopsida</taxon>
        <taxon>eudicotyledons</taxon>
        <taxon>Gunneridae</taxon>
        <taxon>Pentapetalae</taxon>
        <taxon>rosids</taxon>
        <taxon>malvids</taxon>
        <taxon>Brassicales</taxon>
        <taxon>Brassicaceae</taxon>
        <taxon>Brassiceae</taxon>
        <taxon>Brassica</taxon>
    </lineage>
</organism>